<comment type="caution">
    <text evidence="1">The sequence shown here is derived from an EMBL/GenBank/DDBJ whole genome shotgun (WGS) entry which is preliminary data.</text>
</comment>
<organism evidence="1 2">
    <name type="scientific">Neoroseomonas eburnea</name>
    <dbReference type="NCBI Taxonomy" id="1346889"/>
    <lineage>
        <taxon>Bacteria</taxon>
        <taxon>Pseudomonadati</taxon>
        <taxon>Pseudomonadota</taxon>
        <taxon>Alphaproteobacteria</taxon>
        <taxon>Acetobacterales</taxon>
        <taxon>Acetobacteraceae</taxon>
        <taxon>Neoroseomonas</taxon>
    </lineage>
</organism>
<reference evidence="1" key="1">
    <citation type="submission" date="2020-01" db="EMBL/GenBank/DDBJ databases">
        <authorList>
            <person name="Rat A."/>
        </authorList>
    </citation>
    <scope>NUCLEOTIDE SEQUENCE</scope>
    <source>
        <strain evidence="1">LMG 31228</strain>
    </source>
</reference>
<sequence length="253" mass="26315">MTGPAMPPVGEDDLHAFVDGRLDPARRAAVAAWLERHPADAARLRGWQEDAAMLRAALAPVAEEPLPARLRVAGLAAARRRWAPVAARRIAASVMLLAIGAASGWWVARQEDAAVGPPMADALAAHRVYAGRGSGAVEIAAAEGVLAERVAAAVGWQVPVPDLSALGLRPLGARVLPTEDGLAAFVLYEGAGGERLSLFVRRSRRAGPAAPEVMDREAPLRAAVWFRDGFGHAVVGEGAPKAVLLRVAALSGG</sequence>
<reference evidence="1" key="2">
    <citation type="journal article" date="2021" name="Syst. Appl. Microbiol.">
        <title>Roseomonas hellenica sp. nov., isolated from roots of wild-growing Alkanna tinctoria.</title>
        <authorList>
            <person name="Rat A."/>
            <person name="Naranjo H.D."/>
            <person name="Lebbe L."/>
            <person name="Cnockaert M."/>
            <person name="Krigas N."/>
            <person name="Grigoriadou K."/>
            <person name="Maloupa E."/>
            <person name="Willems A."/>
        </authorList>
    </citation>
    <scope>NUCLEOTIDE SEQUENCE</scope>
    <source>
        <strain evidence="1">LMG 31228</strain>
    </source>
</reference>
<evidence type="ECO:0000313" key="2">
    <source>
        <dbReference type="Proteomes" id="UP001138709"/>
    </source>
</evidence>
<keyword evidence="2" id="KW-1185">Reference proteome</keyword>
<protein>
    <submittedName>
        <fullName evidence="1">Anti-sigma factor</fullName>
    </submittedName>
</protein>
<dbReference type="AlphaFoldDB" id="A0A9X9X789"/>
<accession>A0A9X9X789</accession>
<gene>
    <name evidence="1" type="ORF">GXW74_03690</name>
</gene>
<dbReference type="Proteomes" id="UP001138709">
    <property type="component" value="Unassembled WGS sequence"/>
</dbReference>
<dbReference type="RefSeq" id="WP_211844925.1">
    <property type="nucleotide sequence ID" value="NZ_JAAEDL010000002.1"/>
</dbReference>
<dbReference type="EMBL" id="JAAEDL010000002">
    <property type="protein sequence ID" value="MBR0679575.1"/>
    <property type="molecule type" value="Genomic_DNA"/>
</dbReference>
<name>A0A9X9X789_9PROT</name>
<proteinExistence type="predicted"/>
<evidence type="ECO:0000313" key="1">
    <source>
        <dbReference type="EMBL" id="MBR0679575.1"/>
    </source>
</evidence>